<dbReference type="Proteomes" id="UP001287445">
    <property type="component" value="Unassembled WGS sequence"/>
</dbReference>
<accession>A0AAJ2VD43</accession>
<comment type="caution">
    <text evidence="1">The sequence shown here is derived from an EMBL/GenBank/DDBJ whole genome shotgun (WGS) entry which is preliminary data.</text>
</comment>
<gene>
    <name evidence="1" type="ORF">SGN30_27815</name>
</gene>
<sequence length="45" mass="5477">MAAFLLICSPAILLVLALGWWSLKLWSDIRAYRRQVEEFRRKWRL</sequence>
<evidence type="ECO:0000313" key="1">
    <source>
        <dbReference type="EMBL" id="MDX4957242.1"/>
    </source>
</evidence>
<dbReference type="RefSeq" id="WP_319076708.1">
    <property type="nucleotide sequence ID" value="NZ_JAWWMZ010000016.1"/>
</dbReference>
<name>A0AAJ2VD43_DELAC</name>
<evidence type="ECO:0000313" key="2">
    <source>
        <dbReference type="Proteomes" id="UP001287445"/>
    </source>
</evidence>
<dbReference type="EMBL" id="JAWWMZ010000016">
    <property type="protein sequence ID" value="MDX4957242.1"/>
    <property type="molecule type" value="Genomic_DNA"/>
</dbReference>
<organism evidence="1 2">
    <name type="scientific">Delftia acidovorans</name>
    <name type="common">Pseudomonas acidovorans</name>
    <name type="synonym">Comamonas acidovorans</name>
    <dbReference type="NCBI Taxonomy" id="80866"/>
    <lineage>
        <taxon>Bacteria</taxon>
        <taxon>Pseudomonadati</taxon>
        <taxon>Pseudomonadota</taxon>
        <taxon>Betaproteobacteria</taxon>
        <taxon>Burkholderiales</taxon>
        <taxon>Comamonadaceae</taxon>
        <taxon>Delftia</taxon>
    </lineage>
</organism>
<reference evidence="1" key="1">
    <citation type="submission" date="2023-11" db="EMBL/GenBank/DDBJ databases">
        <title>Identification and selenium tolerance of Delftia acidovorans R3-25.</title>
        <authorList>
            <person name="Zhang S."/>
            <person name="Liu Y."/>
            <person name="Guo Y."/>
        </authorList>
    </citation>
    <scope>NUCLEOTIDE SEQUENCE</scope>
    <source>
        <strain evidence="1">R3-25</strain>
    </source>
</reference>
<proteinExistence type="predicted"/>
<protein>
    <submittedName>
        <fullName evidence="1">Uncharacterized protein</fullName>
    </submittedName>
</protein>
<dbReference type="AlphaFoldDB" id="A0AAJ2VD43"/>